<dbReference type="EMBL" id="LSRX01003007">
    <property type="protein sequence ID" value="OLP74933.1"/>
    <property type="molecule type" value="Genomic_DNA"/>
</dbReference>
<proteinExistence type="predicted"/>
<keyword evidence="2" id="KW-1185">Reference proteome</keyword>
<dbReference type="Proteomes" id="UP000186817">
    <property type="component" value="Unassembled WGS sequence"/>
</dbReference>
<organism evidence="1 2">
    <name type="scientific">Symbiodinium microadriaticum</name>
    <name type="common">Dinoflagellate</name>
    <name type="synonym">Zooxanthella microadriatica</name>
    <dbReference type="NCBI Taxonomy" id="2951"/>
    <lineage>
        <taxon>Eukaryota</taxon>
        <taxon>Sar</taxon>
        <taxon>Alveolata</taxon>
        <taxon>Dinophyceae</taxon>
        <taxon>Suessiales</taxon>
        <taxon>Symbiodiniaceae</taxon>
        <taxon>Symbiodinium</taxon>
    </lineage>
</organism>
<evidence type="ECO:0000313" key="1">
    <source>
        <dbReference type="EMBL" id="OLP74933.1"/>
    </source>
</evidence>
<name>A0A1Q9BW43_SYMMI</name>
<gene>
    <name evidence="1" type="ORF">AK812_SmicGene45371</name>
</gene>
<reference evidence="1 2" key="1">
    <citation type="submission" date="2016-02" db="EMBL/GenBank/DDBJ databases">
        <title>Genome analysis of coral dinoflagellate symbionts highlights evolutionary adaptations to a symbiotic lifestyle.</title>
        <authorList>
            <person name="Aranda M."/>
            <person name="Li Y."/>
            <person name="Liew Y.J."/>
            <person name="Baumgarten S."/>
            <person name="Simakov O."/>
            <person name="Wilson M."/>
            <person name="Piel J."/>
            <person name="Ashoor H."/>
            <person name="Bougouffa S."/>
            <person name="Bajic V.B."/>
            <person name="Ryu T."/>
            <person name="Ravasi T."/>
            <person name="Bayer T."/>
            <person name="Micklem G."/>
            <person name="Kim H."/>
            <person name="Bhak J."/>
            <person name="Lajeunesse T.C."/>
            <person name="Voolstra C.R."/>
        </authorList>
    </citation>
    <scope>NUCLEOTIDE SEQUENCE [LARGE SCALE GENOMIC DNA]</scope>
    <source>
        <strain evidence="1 2">CCMP2467</strain>
    </source>
</reference>
<accession>A0A1Q9BW43</accession>
<dbReference type="AlphaFoldDB" id="A0A1Q9BW43"/>
<comment type="caution">
    <text evidence="1">The sequence shown here is derived from an EMBL/GenBank/DDBJ whole genome shotgun (WGS) entry which is preliminary data.</text>
</comment>
<sequence length="66" mass="7322">MFDLMLQPGDKKEKEHALGILCKASDVLTKDPDEVGDGVDARYDFEVVELKPVKSALDKEAPAYLE</sequence>
<protein>
    <submittedName>
        <fullName evidence="1">Uncharacterized protein</fullName>
    </submittedName>
</protein>
<evidence type="ECO:0000313" key="2">
    <source>
        <dbReference type="Proteomes" id="UP000186817"/>
    </source>
</evidence>